<reference evidence="3" key="1">
    <citation type="journal article" date="2014" name="Front. Microbiol.">
        <title>High frequency of phylogenetically diverse reductive dehalogenase-homologous genes in deep subseafloor sedimentary metagenomes.</title>
        <authorList>
            <person name="Kawai M."/>
            <person name="Futagami T."/>
            <person name="Toyoda A."/>
            <person name="Takaki Y."/>
            <person name="Nishi S."/>
            <person name="Hori S."/>
            <person name="Arai W."/>
            <person name="Tsubouchi T."/>
            <person name="Morono Y."/>
            <person name="Uchiyama I."/>
            <person name="Ito T."/>
            <person name="Fujiyama A."/>
            <person name="Inagaki F."/>
            <person name="Takami H."/>
        </authorList>
    </citation>
    <scope>NUCLEOTIDE SEQUENCE</scope>
    <source>
        <strain evidence="3">Expedition CK06-06</strain>
    </source>
</reference>
<evidence type="ECO:0000259" key="2">
    <source>
        <dbReference type="Pfam" id="PF13360"/>
    </source>
</evidence>
<accession>X0VGQ2</accession>
<dbReference type="EMBL" id="BARS01020815">
    <property type="protein sequence ID" value="GAG11643.1"/>
    <property type="molecule type" value="Genomic_DNA"/>
</dbReference>
<comment type="caution">
    <text evidence="3">The sequence shown here is derived from an EMBL/GenBank/DDBJ whole genome shotgun (WGS) entry which is preliminary data.</text>
</comment>
<dbReference type="InterPro" id="IPR015943">
    <property type="entry name" value="WD40/YVTN_repeat-like_dom_sf"/>
</dbReference>
<dbReference type="PANTHER" id="PTHR34512">
    <property type="entry name" value="CELL SURFACE PROTEIN"/>
    <property type="match status" value="1"/>
</dbReference>
<feature type="domain" description="Pyrrolo-quinoline quinone repeat" evidence="2">
    <location>
        <begin position="14"/>
        <end position="159"/>
    </location>
</feature>
<organism evidence="3">
    <name type="scientific">marine sediment metagenome</name>
    <dbReference type="NCBI Taxonomy" id="412755"/>
    <lineage>
        <taxon>unclassified sequences</taxon>
        <taxon>metagenomes</taxon>
        <taxon>ecological metagenomes</taxon>
    </lineage>
</organism>
<feature type="non-terminal residue" evidence="3">
    <location>
        <position position="1"/>
    </location>
</feature>
<protein>
    <recommendedName>
        <fullName evidence="2">Pyrrolo-quinoline quinone repeat domain-containing protein</fullName>
    </recommendedName>
</protein>
<dbReference type="InterPro" id="IPR011047">
    <property type="entry name" value="Quinoprotein_ADH-like_sf"/>
</dbReference>
<feature type="compositionally biased region" description="Basic and acidic residues" evidence="1">
    <location>
        <begin position="262"/>
        <end position="272"/>
    </location>
</feature>
<dbReference type="Gene3D" id="2.130.10.10">
    <property type="entry name" value="YVTN repeat-like/Quinoprotein amine dehydrogenase"/>
    <property type="match status" value="1"/>
</dbReference>
<evidence type="ECO:0000256" key="1">
    <source>
        <dbReference type="SAM" id="MobiDB-lite"/>
    </source>
</evidence>
<dbReference type="Pfam" id="PF13360">
    <property type="entry name" value="PQQ_2"/>
    <property type="match status" value="1"/>
</dbReference>
<feature type="region of interest" description="Disordered" evidence="1">
    <location>
        <begin position="253"/>
        <end position="272"/>
    </location>
</feature>
<dbReference type="PANTHER" id="PTHR34512:SF30">
    <property type="entry name" value="OUTER MEMBRANE PROTEIN ASSEMBLY FACTOR BAMB"/>
    <property type="match status" value="1"/>
</dbReference>
<feature type="non-terminal residue" evidence="3">
    <location>
        <position position="272"/>
    </location>
</feature>
<dbReference type="InterPro" id="IPR002372">
    <property type="entry name" value="PQQ_rpt_dom"/>
</dbReference>
<gene>
    <name evidence="3" type="ORF">S01H1_33513</name>
</gene>
<dbReference type="SUPFAM" id="SSF50998">
    <property type="entry name" value="Quinoprotein alcohol dehydrogenase-like"/>
    <property type="match status" value="1"/>
</dbReference>
<sequence>RINRKNLFPAPAEKSLVAVNIDTGAVLWKRKPKGIVPMSLTATGGRVLVCDGARMVCMNLADGKDLWTSAELAFPKGKVSRTGRGALTVVMHENIVLCAALKSLVALSAETGATLWTGKSAGSFCSPPDVLVVDGLVWTGERTKWTSLDPATGEVKKQYNKMKIVGYEGGSGAGHPRCYRSKATSRYLLLPWNGSEFLDPSTGNVEQHDWIRGGCQYGHMPANGLLYTPPHACWCFIKGKLNGFYALAPAKEPSKATGDVSSDTRLEKGPAY</sequence>
<dbReference type="AlphaFoldDB" id="X0VGQ2"/>
<name>X0VGQ2_9ZZZZ</name>
<evidence type="ECO:0000313" key="3">
    <source>
        <dbReference type="EMBL" id="GAG11643.1"/>
    </source>
</evidence>
<proteinExistence type="predicted"/>